<gene>
    <name evidence="1" type="ORF">MGAL_10B007709</name>
</gene>
<proteinExistence type="predicted"/>
<keyword evidence="2" id="KW-1185">Reference proteome</keyword>
<feature type="non-terminal residue" evidence="1">
    <location>
        <position position="325"/>
    </location>
</feature>
<dbReference type="AlphaFoldDB" id="A0A8B6F976"/>
<dbReference type="OrthoDB" id="10415153at2759"/>
<dbReference type="EMBL" id="UYJE01006384">
    <property type="protein sequence ID" value="VDI45602.1"/>
    <property type="molecule type" value="Genomic_DNA"/>
</dbReference>
<sequence>MVSLLKEQENFLRNAILTVDHSKEVLQCFLEQHLKNNHQTFEDFLNKNQHDIYHLYYDSKCCQCGPGPLQRKKRILFASQMELLFDKNKQLSIHKTTRRGDFCCCTAKTSVTTAVLDLTLARCLLLHCCVGMFWYSVLDFKGVTLEQFLNSNKHILYHLWKNNTKCCKCQPDCIFPCNDPLIMESEWKKMFSSTLPPCENDRKRPVNGAISICAFSASPSITVKQIHLELQGIIIQYCCSTRKSVEKLAELRNLTFGHVKKASMSCTEFNTFMSEAEDAIYDLASVCGKEDYYRQMLLDLRDKPLDTRMFCQYEKVLLQTISNYE</sequence>
<protein>
    <submittedName>
        <fullName evidence="1">Uncharacterized protein</fullName>
    </submittedName>
</protein>
<name>A0A8B6F976_MYTGA</name>
<organism evidence="1 2">
    <name type="scientific">Mytilus galloprovincialis</name>
    <name type="common">Mediterranean mussel</name>
    <dbReference type="NCBI Taxonomy" id="29158"/>
    <lineage>
        <taxon>Eukaryota</taxon>
        <taxon>Metazoa</taxon>
        <taxon>Spiralia</taxon>
        <taxon>Lophotrochozoa</taxon>
        <taxon>Mollusca</taxon>
        <taxon>Bivalvia</taxon>
        <taxon>Autobranchia</taxon>
        <taxon>Pteriomorphia</taxon>
        <taxon>Mytilida</taxon>
        <taxon>Mytiloidea</taxon>
        <taxon>Mytilidae</taxon>
        <taxon>Mytilinae</taxon>
        <taxon>Mytilus</taxon>
    </lineage>
</organism>
<accession>A0A8B6F976</accession>
<dbReference type="Proteomes" id="UP000596742">
    <property type="component" value="Unassembled WGS sequence"/>
</dbReference>
<reference evidence="1" key="1">
    <citation type="submission" date="2018-11" db="EMBL/GenBank/DDBJ databases">
        <authorList>
            <person name="Alioto T."/>
            <person name="Alioto T."/>
        </authorList>
    </citation>
    <scope>NUCLEOTIDE SEQUENCE</scope>
</reference>
<evidence type="ECO:0000313" key="1">
    <source>
        <dbReference type="EMBL" id="VDI45602.1"/>
    </source>
</evidence>
<evidence type="ECO:0000313" key="2">
    <source>
        <dbReference type="Proteomes" id="UP000596742"/>
    </source>
</evidence>
<comment type="caution">
    <text evidence="1">The sequence shown here is derived from an EMBL/GenBank/DDBJ whole genome shotgun (WGS) entry which is preliminary data.</text>
</comment>